<gene>
    <name evidence="3" type="ORF">SAMN05192546_109105</name>
</gene>
<feature type="transmembrane region" description="Helical" evidence="1">
    <location>
        <begin position="9"/>
        <end position="28"/>
    </location>
</feature>
<feature type="domain" description="Regulatory protein YycH-like" evidence="2">
    <location>
        <begin position="37"/>
        <end position="290"/>
    </location>
</feature>
<dbReference type="EMBL" id="FNPV01000009">
    <property type="protein sequence ID" value="SDZ13092.1"/>
    <property type="molecule type" value="Genomic_DNA"/>
</dbReference>
<dbReference type="GO" id="GO:0016020">
    <property type="term" value="C:membrane"/>
    <property type="evidence" value="ECO:0007669"/>
    <property type="project" value="InterPro"/>
</dbReference>
<evidence type="ECO:0000313" key="3">
    <source>
        <dbReference type="EMBL" id="SDZ13092.1"/>
    </source>
</evidence>
<name>A0A1H3QHT4_9FIRM</name>
<keyword evidence="1" id="KW-0472">Membrane</keyword>
<dbReference type="Pfam" id="PF09648">
    <property type="entry name" value="YycI"/>
    <property type="match status" value="1"/>
</dbReference>
<dbReference type="AlphaFoldDB" id="A0A1H3QHT4"/>
<protein>
    <submittedName>
        <fullName evidence="3">YycH protein</fullName>
    </submittedName>
</protein>
<evidence type="ECO:0000313" key="4">
    <source>
        <dbReference type="Proteomes" id="UP000199230"/>
    </source>
</evidence>
<keyword evidence="1" id="KW-1133">Transmembrane helix</keyword>
<dbReference type="InterPro" id="IPR018604">
    <property type="entry name" value="YycI-like"/>
</dbReference>
<organism evidence="3 4">
    <name type="scientific">Tindallia californiensis</name>
    <dbReference type="NCBI Taxonomy" id="159292"/>
    <lineage>
        <taxon>Bacteria</taxon>
        <taxon>Bacillati</taxon>
        <taxon>Bacillota</taxon>
        <taxon>Clostridia</taxon>
        <taxon>Peptostreptococcales</taxon>
        <taxon>Tindalliaceae</taxon>
        <taxon>Tindallia</taxon>
    </lineage>
</organism>
<dbReference type="Proteomes" id="UP000199230">
    <property type="component" value="Unassembled WGS sequence"/>
</dbReference>
<dbReference type="RefSeq" id="WP_093314933.1">
    <property type="nucleotide sequence ID" value="NZ_FNPV01000009.1"/>
</dbReference>
<evidence type="ECO:0000259" key="2">
    <source>
        <dbReference type="Pfam" id="PF09648"/>
    </source>
</evidence>
<sequence>MDWTKAKNILIAAFLITNIFLLSVLYGGNQPEESAGISDQYATQTIEFLQEQQIELRTALPMFAPSLNSVTVEYRFFPLQETAYQFLGEDALRVDLHTYENHKGRVTVLEEKILIYENKEKGRMLTNFDEEKLMEMGETFLQTHHLDPEGLRLEQIYFGMEPEYQDEPLHKLVYQQTYQNRFIGESFVHIYIGQRGIVAVEALLLENMRSIGDGTTHTMISAPEALLRTVHQIQQHHSADTPAIITDILPGYYFPLHQKPIAEGDPVESGTAVPAWKIVLKDGKTFYQEAF</sequence>
<keyword evidence="1" id="KW-0812">Transmembrane</keyword>
<evidence type="ECO:0000256" key="1">
    <source>
        <dbReference type="SAM" id="Phobius"/>
    </source>
</evidence>
<accession>A0A1H3QHT4</accession>
<reference evidence="3 4" key="1">
    <citation type="submission" date="2016-10" db="EMBL/GenBank/DDBJ databases">
        <authorList>
            <person name="de Groot N.N."/>
        </authorList>
    </citation>
    <scope>NUCLEOTIDE SEQUENCE [LARGE SCALE GENOMIC DNA]</scope>
    <source>
        <strain evidence="3 4">APO</strain>
    </source>
</reference>
<keyword evidence="4" id="KW-1185">Reference proteome</keyword>
<dbReference type="OrthoDB" id="2388036at2"/>
<dbReference type="STRING" id="159292.SAMN05192546_109105"/>
<proteinExistence type="predicted"/>